<evidence type="ECO:0000313" key="1">
    <source>
        <dbReference type="EMBL" id="KAK4830573.1"/>
    </source>
</evidence>
<accession>A0AAN7PSK3</accession>
<evidence type="ECO:0008006" key="3">
    <source>
        <dbReference type="Google" id="ProtNLM"/>
    </source>
</evidence>
<evidence type="ECO:0000313" key="2">
    <source>
        <dbReference type="Proteomes" id="UP001333110"/>
    </source>
</evidence>
<dbReference type="EMBL" id="JAUNZN010000001">
    <property type="protein sequence ID" value="KAK4830573.1"/>
    <property type="molecule type" value="Genomic_DNA"/>
</dbReference>
<dbReference type="Proteomes" id="UP001333110">
    <property type="component" value="Unassembled WGS sequence"/>
</dbReference>
<sequence>MTHTHDSMKYRLQEQTVRWVENWLNGWAQRVLINESTPHPILFNIFINDLDDGAECMPNCEEWLILQRRHPDRLKKGANRNLKKFNKENCRVLHLGRNNPMHQYMLGATQLEDNLAEKALEVLVDTKLNMSQQCVLATKKANGILGCIRQNTASRSREVILPLYSALGRPPLTSTFWAPLYKRDMDILERVQQRAMKMIKGLGHLPSEERLRELGLSAWRREGLGESY</sequence>
<keyword evidence="2" id="KW-1185">Reference proteome</keyword>
<comment type="caution">
    <text evidence="1">The sequence shown here is derived from an EMBL/GenBank/DDBJ whole genome shotgun (WGS) entry which is preliminary data.</text>
</comment>
<reference evidence="1 2" key="1">
    <citation type="journal article" date="2023" name="J. Hered.">
        <title>Chromosome-level genome of the wood stork (Mycteria americana) provides insight into avian chromosome evolution.</title>
        <authorList>
            <person name="Flamio R. Jr."/>
            <person name="Ramstad K.M."/>
        </authorList>
    </citation>
    <scope>NUCLEOTIDE SEQUENCE [LARGE SCALE GENOMIC DNA]</scope>
    <source>
        <strain evidence="1">JAX WOST 10</strain>
    </source>
</reference>
<proteinExistence type="predicted"/>
<organism evidence="1 2">
    <name type="scientific">Mycteria americana</name>
    <name type="common">Wood stork</name>
    <dbReference type="NCBI Taxonomy" id="33587"/>
    <lineage>
        <taxon>Eukaryota</taxon>
        <taxon>Metazoa</taxon>
        <taxon>Chordata</taxon>
        <taxon>Craniata</taxon>
        <taxon>Vertebrata</taxon>
        <taxon>Euteleostomi</taxon>
        <taxon>Archelosauria</taxon>
        <taxon>Archosauria</taxon>
        <taxon>Dinosauria</taxon>
        <taxon>Saurischia</taxon>
        <taxon>Theropoda</taxon>
        <taxon>Coelurosauria</taxon>
        <taxon>Aves</taxon>
        <taxon>Neognathae</taxon>
        <taxon>Neoaves</taxon>
        <taxon>Aequornithes</taxon>
        <taxon>Ciconiiformes</taxon>
        <taxon>Ciconiidae</taxon>
        <taxon>Mycteria</taxon>
    </lineage>
</organism>
<name>A0AAN7PSK3_MYCAM</name>
<gene>
    <name evidence="1" type="ORF">QYF61_011751</name>
</gene>
<protein>
    <recommendedName>
        <fullName evidence="3">Rna-directed dna polymerase from mobile element jockey-like</fullName>
    </recommendedName>
</protein>
<dbReference type="PANTHER" id="PTHR33332">
    <property type="entry name" value="REVERSE TRANSCRIPTASE DOMAIN-CONTAINING PROTEIN"/>
    <property type="match status" value="1"/>
</dbReference>
<dbReference type="AlphaFoldDB" id="A0AAN7PSK3"/>